<dbReference type="InterPro" id="IPR010693">
    <property type="entry name" value="Divergent_4Fe-4S_mono-cluster"/>
</dbReference>
<dbReference type="RefSeq" id="WP_043753065.1">
    <property type="nucleotide sequence ID" value="NZ_AONC01000027.1"/>
</dbReference>
<reference evidence="6 7" key="1">
    <citation type="submission" date="2012-11" db="EMBL/GenBank/DDBJ databases">
        <title>Genome assembly of Thiorhodococcus sp. AK35.</title>
        <authorList>
            <person name="Nupur N."/>
            <person name="Khatri I."/>
            <person name="Subramanian S."/>
            <person name="Pinnaka A."/>
        </authorList>
    </citation>
    <scope>NUCLEOTIDE SEQUENCE [LARGE SCALE GENOMIC DNA]</scope>
    <source>
        <strain evidence="6 7">AK35</strain>
    </source>
</reference>
<gene>
    <name evidence="6" type="ORF">D779_1441</name>
</gene>
<dbReference type="Gene3D" id="3.40.5.90">
    <property type="entry name" value="CDGSH iron-sulfur domain, mitoNEET-type"/>
    <property type="match status" value="2"/>
</dbReference>
<keyword evidence="2" id="KW-0479">Metal-binding</keyword>
<dbReference type="eggNOG" id="COG3369">
    <property type="taxonomic scope" value="Bacteria"/>
</dbReference>
<dbReference type="Proteomes" id="UP000019460">
    <property type="component" value="Unassembled WGS sequence"/>
</dbReference>
<dbReference type="GO" id="GO:0046872">
    <property type="term" value="F:metal ion binding"/>
    <property type="evidence" value="ECO:0007669"/>
    <property type="project" value="UniProtKB-KW"/>
</dbReference>
<dbReference type="eggNOG" id="COG3592">
    <property type="taxonomic scope" value="Bacteria"/>
</dbReference>
<dbReference type="OrthoDB" id="9795032at2"/>
<evidence type="ECO:0000313" key="6">
    <source>
        <dbReference type="EMBL" id="EXJ15345.1"/>
    </source>
</evidence>
<dbReference type="InterPro" id="IPR018967">
    <property type="entry name" value="FeS-contain_CDGSH-typ"/>
</dbReference>
<dbReference type="Pfam" id="PF06902">
    <property type="entry name" value="Fer4_19"/>
    <property type="match status" value="1"/>
</dbReference>
<dbReference type="STRING" id="1249627.D779_1441"/>
<dbReference type="PANTHER" id="PTHR46491">
    <property type="entry name" value="CDGSH IRON SULFUR DOMAIN PROTEIN HOMOLOG"/>
    <property type="match status" value="1"/>
</dbReference>
<dbReference type="SMART" id="SM00704">
    <property type="entry name" value="ZnF_CDGSH"/>
    <property type="match status" value="2"/>
</dbReference>
<keyword evidence="7" id="KW-1185">Reference proteome</keyword>
<evidence type="ECO:0000256" key="3">
    <source>
        <dbReference type="ARBA" id="ARBA00023004"/>
    </source>
</evidence>
<dbReference type="InterPro" id="IPR052950">
    <property type="entry name" value="CISD"/>
</dbReference>
<evidence type="ECO:0000256" key="1">
    <source>
        <dbReference type="ARBA" id="ARBA00022714"/>
    </source>
</evidence>
<evidence type="ECO:0000313" key="7">
    <source>
        <dbReference type="Proteomes" id="UP000019460"/>
    </source>
</evidence>
<evidence type="ECO:0000256" key="4">
    <source>
        <dbReference type="ARBA" id="ARBA00023014"/>
    </source>
</evidence>
<dbReference type="PANTHER" id="PTHR46491:SF3">
    <property type="entry name" value="CDGSH IRON-SULFUR DOMAIN-CONTAINING PROTEIN 3, MITOCHONDRIAL"/>
    <property type="match status" value="1"/>
</dbReference>
<dbReference type="AlphaFoldDB" id="W9VY94"/>
<dbReference type="GO" id="GO:0051537">
    <property type="term" value="F:2 iron, 2 sulfur cluster binding"/>
    <property type="evidence" value="ECO:0007669"/>
    <property type="project" value="UniProtKB-KW"/>
</dbReference>
<protein>
    <recommendedName>
        <fullName evidence="5">Iron-binding zinc finger CDGSH type domain-containing protein</fullName>
    </recommendedName>
</protein>
<feature type="domain" description="Iron-binding zinc finger CDGSH type" evidence="5">
    <location>
        <begin position="102"/>
        <end position="139"/>
    </location>
</feature>
<dbReference type="GO" id="GO:0005737">
    <property type="term" value="C:cytoplasm"/>
    <property type="evidence" value="ECO:0007669"/>
    <property type="project" value="UniProtKB-ARBA"/>
</dbReference>
<comment type="caution">
    <text evidence="6">The sequence shown here is derived from an EMBL/GenBank/DDBJ whole genome shotgun (WGS) entry which is preliminary data.</text>
</comment>
<proteinExistence type="predicted"/>
<keyword evidence="1" id="KW-0001">2Fe-2S</keyword>
<name>W9VY94_9GAMM</name>
<dbReference type="PATRIC" id="fig|1249627.3.peg.1890"/>
<evidence type="ECO:0000259" key="5">
    <source>
        <dbReference type="SMART" id="SM00704"/>
    </source>
</evidence>
<sequence>MSDDKCVDFRGDEIEVTWDGRLCIHVAECGKAKGDLFVAGREPWCKPDAATKAEVREVVERCPSGALTYRDRSGEPEAAPAENRLVVASDGPYYLTGDLEIEGAPDDMPGVRTRAALCRCGASRNKPFCDGSHEAAGFRDTGAVGEQGRGFRTAGGPLAVRPIKDGPVQAEGKLTILAGTGRVAWQGDNVFLCRCGASKNKPFCDGSHSAAGFKSDD</sequence>
<dbReference type="EMBL" id="AONC01000027">
    <property type="protein sequence ID" value="EXJ15345.1"/>
    <property type="molecule type" value="Genomic_DNA"/>
</dbReference>
<keyword evidence="3" id="KW-0408">Iron</keyword>
<feature type="domain" description="Iron-binding zinc finger CDGSH type" evidence="5">
    <location>
        <begin position="178"/>
        <end position="214"/>
    </location>
</feature>
<dbReference type="InterPro" id="IPR042216">
    <property type="entry name" value="MitoNEET_CISD"/>
</dbReference>
<keyword evidence="4" id="KW-0411">Iron-sulfur</keyword>
<evidence type="ECO:0000256" key="2">
    <source>
        <dbReference type="ARBA" id="ARBA00022723"/>
    </source>
</evidence>
<dbReference type="Pfam" id="PF09360">
    <property type="entry name" value="zf-CDGSH"/>
    <property type="match status" value="2"/>
</dbReference>
<organism evidence="6 7">
    <name type="scientific">Imhoffiella purpurea</name>
    <dbReference type="NCBI Taxonomy" id="1249627"/>
    <lineage>
        <taxon>Bacteria</taxon>
        <taxon>Pseudomonadati</taxon>
        <taxon>Pseudomonadota</taxon>
        <taxon>Gammaproteobacteria</taxon>
        <taxon>Chromatiales</taxon>
        <taxon>Chromatiaceae</taxon>
        <taxon>Imhoffiella</taxon>
    </lineage>
</organism>
<accession>W9VY94</accession>